<dbReference type="Gene3D" id="3.40.50.12370">
    <property type="match status" value="1"/>
</dbReference>
<dbReference type="AlphaFoldDB" id="A0A1E5BWS3"/>
<name>A0A1E5BWS3_9GAMM</name>
<gene>
    <name evidence="2" type="ORF">A1OK_17225</name>
</gene>
<dbReference type="Proteomes" id="UP000095039">
    <property type="component" value="Unassembled WGS sequence"/>
</dbReference>
<feature type="domain" description="UspA" evidence="1">
    <location>
        <begin position="207"/>
        <end position="284"/>
    </location>
</feature>
<evidence type="ECO:0000313" key="3">
    <source>
        <dbReference type="Proteomes" id="UP000095039"/>
    </source>
</evidence>
<reference evidence="2 3" key="1">
    <citation type="journal article" date="2012" name="Science">
        <title>Ecological populations of bacteria act as socially cohesive units of antibiotic production and resistance.</title>
        <authorList>
            <person name="Cordero O.X."/>
            <person name="Wildschutte H."/>
            <person name="Kirkup B."/>
            <person name="Proehl S."/>
            <person name="Ngo L."/>
            <person name="Hussain F."/>
            <person name="Le Roux F."/>
            <person name="Mincer T."/>
            <person name="Polz M.F."/>
        </authorList>
    </citation>
    <scope>NUCLEOTIDE SEQUENCE [LARGE SCALE GENOMIC DNA]</scope>
    <source>
        <strain evidence="2 3">FF-454</strain>
    </source>
</reference>
<dbReference type="CDD" id="cd00293">
    <property type="entry name" value="USP-like"/>
    <property type="match status" value="1"/>
</dbReference>
<dbReference type="RefSeq" id="WP_016958860.1">
    <property type="nucleotide sequence ID" value="NZ_AJWN02000107.1"/>
</dbReference>
<dbReference type="EMBL" id="AJWN02000107">
    <property type="protein sequence ID" value="OEE57701.1"/>
    <property type="molecule type" value="Genomic_DNA"/>
</dbReference>
<protein>
    <recommendedName>
        <fullName evidence="1">UspA domain-containing protein</fullName>
    </recommendedName>
</protein>
<comment type="caution">
    <text evidence="2">The sequence shown here is derived from an EMBL/GenBank/DDBJ whole genome shotgun (WGS) entry which is preliminary data.</text>
</comment>
<dbReference type="SUPFAM" id="SSF52402">
    <property type="entry name" value="Adenine nucleotide alpha hydrolases-like"/>
    <property type="match status" value="2"/>
</dbReference>
<evidence type="ECO:0000259" key="1">
    <source>
        <dbReference type="Pfam" id="PF00582"/>
    </source>
</evidence>
<keyword evidence="3" id="KW-1185">Reference proteome</keyword>
<accession>A0A1E5BWS3</accession>
<evidence type="ECO:0000313" key="2">
    <source>
        <dbReference type="EMBL" id="OEE57701.1"/>
    </source>
</evidence>
<dbReference type="InterPro" id="IPR006016">
    <property type="entry name" value="UspA"/>
</dbReference>
<proteinExistence type="predicted"/>
<sequence length="285" mass="32098">MTIRTIIMPLASNENAKERLEGALNVASFFRAHLDVLHAHIDPKQLLPNEMQLISNEFHKRIDQIVADYVSEDLDMMRELFEDTCRSLSISQVNRYPMSHITSAKWHEVMGFRGEVVAEKGKLSDLTIIPQPKRGKSSVSFEAAVLHSGKPVLIMPRTQTHFSPKHVMIAWNGDTQATRAVASAMHLLRSAEKVSIVTSERSIDKRPTQIDLQEYLAMHEIACDCEVFKSGRMRTPTAILSTAIRLNADAIVCGAYAHQRIHQQMFGDVTKSLLKKSQVPLWMIG</sequence>
<dbReference type="Pfam" id="PF00582">
    <property type="entry name" value="Usp"/>
    <property type="match status" value="1"/>
</dbReference>
<organism evidence="2 3">
    <name type="scientific">Enterovibrio norvegicus FF-454</name>
    <dbReference type="NCBI Taxonomy" id="1185651"/>
    <lineage>
        <taxon>Bacteria</taxon>
        <taxon>Pseudomonadati</taxon>
        <taxon>Pseudomonadota</taxon>
        <taxon>Gammaproteobacteria</taxon>
        <taxon>Vibrionales</taxon>
        <taxon>Vibrionaceae</taxon>
        <taxon>Enterovibrio</taxon>
    </lineage>
</organism>